<evidence type="ECO:0000313" key="4">
    <source>
        <dbReference type="EnsemblProtists" id="EKX41144"/>
    </source>
</evidence>
<keyword evidence="5" id="KW-1185">Reference proteome</keyword>
<reference evidence="3 5" key="1">
    <citation type="journal article" date="2012" name="Nature">
        <title>Algal genomes reveal evolutionary mosaicism and the fate of nucleomorphs.</title>
        <authorList>
            <consortium name="DOE Joint Genome Institute"/>
            <person name="Curtis B.A."/>
            <person name="Tanifuji G."/>
            <person name="Burki F."/>
            <person name="Gruber A."/>
            <person name="Irimia M."/>
            <person name="Maruyama S."/>
            <person name="Arias M.C."/>
            <person name="Ball S.G."/>
            <person name="Gile G.H."/>
            <person name="Hirakawa Y."/>
            <person name="Hopkins J.F."/>
            <person name="Kuo A."/>
            <person name="Rensing S.A."/>
            <person name="Schmutz J."/>
            <person name="Symeonidi A."/>
            <person name="Elias M."/>
            <person name="Eveleigh R.J."/>
            <person name="Herman E.K."/>
            <person name="Klute M.J."/>
            <person name="Nakayama T."/>
            <person name="Obornik M."/>
            <person name="Reyes-Prieto A."/>
            <person name="Armbrust E.V."/>
            <person name="Aves S.J."/>
            <person name="Beiko R.G."/>
            <person name="Coutinho P."/>
            <person name="Dacks J.B."/>
            <person name="Durnford D.G."/>
            <person name="Fast N.M."/>
            <person name="Green B.R."/>
            <person name="Grisdale C.J."/>
            <person name="Hempel F."/>
            <person name="Henrissat B."/>
            <person name="Hoppner M.P."/>
            <person name="Ishida K."/>
            <person name="Kim E."/>
            <person name="Koreny L."/>
            <person name="Kroth P.G."/>
            <person name="Liu Y."/>
            <person name="Malik S.B."/>
            <person name="Maier U.G."/>
            <person name="McRose D."/>
            <person name="Mock T."/>
            <person name="Neilson J.A."/>
            <person name="Onodera N.T."/>
            <person name="Poole A.M."/>
            <person name="Pritham E.J."/>
            <person name="Richards T.A."/>
            <person name="Rocap G."/>
            <person name="Roy S.W."/>
            <person name="Sarai C."/>
            <person name="Schaack S."/>
            <person name="Shirato S."/>
            <person name="Slamovits C.H."/>
            <person name="Spencer D.F."/>
            <person name="Suzuki S."/>
            <person name="Worden A.Z."/>
            <person name="Zauner S."/>
            <person name="Barry K."/>
            <person name="Bell C."/>
            <person name="Bharti A.K."/>
            <person name="Crow J.A."/>
            <person name="Grimwood J."/>
            <person name="Kramer R."/>
            <person name="Lindquist E."/>
            <person name="Lucas S."/>
            <person name="Salamov A."/>
            <person name="McFadden G.I."/>
            <person name="Lane C.E."/>
            <person name="Keeling P.J."/>
            <person name="Gray M.W."/>
            <person name="Grigoriev I.V."/>
            <person name="Archibald J.M."/>
        </authorList>
    </citation>
    <scope>NUCLEOTIDE SEQUENCE</scope>
    <source>
        <strain evidence="3 5">CCMP2712</strain>
    </source>
</reference>
<evidence type="ECO:0000313" key="5">
    <source>
        <dbReference type="Proteomes" id="UP000011087"/>
    </source>
</evidence>
<dbReference type="OrthoDB" id="769138at2759"/>
<reference evidence="5" key="2">
    <citation type="submission" date="2012-11" db="EMBL/GenBank/DDBJ databases">
        <authorList>
            <person name="Kuo A."/>
            <person name="Curtis B.A."/>
            <person name="Tanifuji G."/>
            <person name="Burki F."/>
            <person name="Gruber A."/>
            <person name="Irimia M."/>
            <person name="Maruyama S."/>
            <person name="Arias M.C."/>
            <person name="Ball S.G."/>
            <person name="Gile G.H."/>
            <person name="Hirakawa Y."/>
            <person name="Hopkins J.F."/>
            <person name="Rensing S.A."/>
            <person name="Schmutz J."/>
            <person name="Symeonidi A."/>
            <person name="Elias M."/>
            <person name="Eveleigh R.J."/>
            <person name="Herman E.K."/>
            <person name="Klute M.J."/>
            <person name="Nakayama T."/>
            <person name="Obornik M."/>
            <person name="Reyes-Prieto A."/>
            <person name="Armbrust E.V."/>
            <person name="Aves S.J."/>
            <person name="Beiko R.G."/>
            <person name="Coutinho P."/>
            <person name="Dacks J.B."/>
            <person name="Durnford D.G."/>
            <person name="Fast N.M."/>
            <person name="Green B.R."/>
            <person name="Grisdale C."/>
            <person name="Hempe F."/>
            <person name="Henrissat B."/>
            <person name="Hoppner M.P."/>
            <person name="Ishida K.-I."/>
            <person name="Kim E."/>
            <person name="Koreny L."/>
            <person name="Kroth P.G."/>
            <person name="Liu Y."/>
            <person name="Malik S.-B."/>
            <person name="Maier U.G."/>
            <person name="McRose D."/>
            <person name="Mock T."/>
            <person name="Neilson J.A."/>
            <person name="Onodera N.T."/>
            <person name="Poole A.M."/>
            <person name="Pritham E.J."/>
            <person name="Richards T.A."/>
            <person name="Rocap G."/>
            <person name="Roy S.W."/>
            <person name="Sarai C."/>
            <person name="Schaack S."/>
            <person name="Shirato S."/>
            <person name="Slamovits C.H."/>
            <person name="Spencer D.F."/>
            <person name="Suzuki S."/>
            <person name="Worden A.Z."/>
            <person name="Zauner S."/>
            <person name="Barry K."/>
            <person name="Bell C."/>
            <person name="Bharti A.K."/>
            <person name="Crow J.A."/>
            <person name="Grimwood J."/>
            <person name="Kramer R."/>
            <person name="Lindquist E."/>
            <person name="Lucas S."/>
            <person name="Salamov A."/>
            <person name="McFadden G.I."/>
            <person name="Lane C.E."/>
            <person name="Keeling P.J."/>
            <person name="Gray M.W."/>
            <person name="Grigoriev I.V."/>
            <person name="Archibald J.M."/>
        </authorList>
    </citation>
    <scope>NUCLEOTIDE SEQUENCE</scope>
    <source>
        <strain evidence="5">CCMP2712</strain>
    </source>
</reference>
<dbReference type="KEGG" id="gtt:GUITHDRAFT_112880"/>
<dbReference type="InterPro" id="IPR006671">
    <property type="entry name" value="Cyclin_N"/>
</dbReference>
<keyword evidence="1" id="KW-0195">Cyclin</keyword>
<dbReference type="PANTHER" id="PTHR10177">
    <property type="entry name" value="CYCLINS"/>
    <property type="match status" value="1"/>
</dbReference>
<dbReference type="HOGENOM" id="CLU_837970_0_0_1"/>
<name>L1IZ13_GUITC</name>
<proteinExistence type="inferred from homology"/>
<evidence type="ECO:0000313" key="3">
    <source>
        <dbReference type="EMBL" id="EKX41144.1"/>
    </source>
</evidence>
<dbReference type="GeneID" id="17297685"/>
<dbReference type="InterPro" id="IPR013763">
    <property type="entry name" value="Cyclin-like_dom"/>
</dbReference>
<evidence type="ECO:0000259" key="2">
    <source>
        <dbReference type="SMART" id="SM00385"/>
    </source>
</evidence>
<dbReference type="EnsemblProtists" id="EKX41144">
    <property type="protein sequence ID" value="EKX41144"/>
    <property type="gene ID" value="GUITHDRAFT_112880"/>
</dbReference>
<dbReference type="STRING" id="905079.L1IZ13"/>
<dbReference type="InterPro" id="IPR036915">
    <property type="entry name" value="Cyclin-like_sf"/>
</dbReference>
<dbReference type="Proteomes" id="UP000011087">
    <property type="component" value="Unassembled WGS sequence"/>
</dbReference>
<dbReference type="InterPro" id="IPR039361">
    <property type="entry name" value="Cyclin"/>
</dbReference>
<protein>
    <recommendedName>
        <fullName evidence="2">Cyclin-like domain-containing protein</fullName>
    </recommendedName>
</protein>
<gene>
    <name evidence="3" type="ORF">GUITHDRAFT_112880</name>
</gene>
<dbReference type="PaxDb" id="55529-EKX41144"/>
<organism evidence="3">
    <name type="scientific">Guillardia theta (strain CCMP2712)</name>
    <name type="common">Cryptophyte</name>
    <dbReference type="NCBI Taxonomy" id="905079"/>
    <lineage>
        <taxon>Eukaryota</taxon>
        <taxon>Cryptophyceae</taxon>
        <taxon>Pyrenomonadales</taxon>
        <taxon>Geminigeraceae</taxon>
        <taxon>Guillardia</taxon>
    </lineage>
</organism>
<sequence length="332" mass="37426">MNQCKHRFEDLESDMPVKDCCRPTMHCNACSQQFDDYIKNSMSCTFIRQNNRDIRRNPTKFCPKPLPEYEMLQLTSSLLDMLQNDRIFSTGKGGDEGRTARAHGQNSGSVLASIRAMGFDLIVQLFQIYQADIKGDTLALSLSYFQRCLVSDTLPANYQKCVEFPAACFFIATKVEEVCTPDISRLAILTNTTAANLLRMEKIVLETLSFELYPVTASRMIGSLFSLAPDTMDDVRMFANRFIQLNPAIFLSNASPAVITSALLWLIHREFDLSCEDWSWVPPDLLVWISKQNELDTCSMPEDAVPCAGNQTVLCEVIQVAVALHKMVSRRS</sequence>
<accession>L1IZ13</accession>
<comment type="similarity">
    <text evidence="1">Belongs to the cyclin family.</text>
</comment>
<dbReference type="EMBL" id="JH993026">
    <property type="protein sequence ID" value="EKX41144.1"/>
    <property type="molecule type" value="Genomic_DNA"/>
</dbReference>
<dbReference type="RefSeq" id="XP_005828124.1">
    <property type="nucleotide sequence ID" value="XM_005828067.1"/>
</dbReference>
<dbReference type="Gene3D" id="1.10.472.10">
    <property type="entry name" value="Cyclin-like"/>
    <property type="match status" value="1"/>
</dbReference>
<dbReference type="SUPFAM" id="SSF47954">
    <property type="entry name" value="Cyclin-like"/>
    <property type="match status" value="1"/>
</dbReference>
<feature type="domain" description="Cyclin-like" evidence="2">
    <location>
        <begin position="120"/>
        <end position="206"/>
    </location>
</feature>
<reference evidence="4" key="3">
    <citation type="submission" date="2016-03" db="UniProtKB">
        <authorList>
            <consortium name="EnsemblProtists"/>
        </authorList>
    </citation>
    <scope>IDENTIFICATION</scope>
</reference>
<dbReference type="AlphaFoldDB" id="L1IZ13"/>
<dbReference type="SMART" id="SM00385">
    <property type="entry name" value="CYCLIN"/>
    <property type="match status" value="1"/>
</dbReference>
<dbReference type="Pfam" id="PF00134">
    <property type="entry name" value="Cyclin_N"/>
    <property type="match status" value="1"/>
</dbReference>
<evidence type="ECO:0000256" key="1">
    <source>
        <dbReference type="RuleBase" id="RU000383"/>
    </source>
</evidence>